<evidence type="ECO:0000256" key="3">
    <source>
        <dbReference type="ARBA" id="ARBA00022729"/>
    </source>
</evidence>
<dbReference type="GO" id="GO:0003755">
    <property type="term" value="F:peptidyl-prolyl cis-trans isomerase activity"/>
    <property type="evidence" value="ECO:0007669"/>
    <property type="project" value="UniProtKB-KW"/>
</dbReference>
<dbReference type="PANTHER" id="PTHR47245:SF1">
    <property type="entry name" value="FOLDASE PROTEIN PRSA"/>
    <property type="match status" value="1"/>
</dbReference>
<dbReference type="PROSITE" id="PS50198">
    <property type="entry name" value="PPIC_PPIASE_2"/>
    <property type="match status" value="1"/>
</dbReference>
<dbReference type="Gene3D" id="3.10.50.40">
    <property type="match status" value="1"/>
</dbReference>
<evidence type="ECO:0000256" key="4">
    <source>
        <dbReference type="ARBA" id="ARBA00023110"/>
    </source>
</evidence>
<dbReference type="InterPro" id="IPR027304">
    <property type="entry name" value="Trigger_fact/SurA_dom_sf"/>
</dbReference>
<evidence type="ECO:0000256" key="6">
    <source>
        <dbReference type="PROSITE-ProRule" id="PRU00278"/>
    </source>
</evidence>
<dbReference type="AlphaFoldDB" id="K9U259"/>
<dbReference type="SUPFAM" id="SSF54534">
    <property type="entry name" value="FKBP-like"/>
    <property type="match status" value="1"/>
</dbReference>
<keyword evidence="4 6" id="KW-0697">Rotamase</keyword>
<feature type="domain" description="PpiC" evidence="7">
    <location>
        <begin position="117"/>
        <end position="208"/>
    </location>
</feature>
<reference evidence="8 9" key="1">
    <citation type="submission" date="2012-06" db="EMBL/GenBank/DDBJ databases">
        <title>Finished chromosome of genome of Chroococcidiopsis thermalis PCC 7203.</title>
        <authorList>
            <consortium name="US DOE Joint Genome Institute"/>
            <person name="Gugger M."/>
            <person name="Coursin T."/>
            <person name="Rippka R."/>
            <person name="Tandeau De Marsac N."/>
            <person name="Huntemann M."/>
            <person name="Wei C.-L."/>
            <person name="Han J."/>
            <person name="Detter J.C."/>
            <person name="Han C."/>
            <person name="Tapia R."/>
            <person name="Davenport K."/>
            <person name="Daligault H."/>
            <person name="Erkkila T."/>
            <person name="Gu W."/>
            <person name="Munk A.C.C."/>
            <person name="Teshima H."/>
            <person name="Xu Y."/>
            <person name="Chain P."/>
            <person name="Chen A."/>
            <person name="Krypides N."/>
            <person name="Mavromatis K."/>
            <person name="Markowitz V."/>
            <person name="Szeto E."/>
            <person name="Ivanova N."/>
            <person name="Mikhailova N."/>
            <person name="Ovchinnikova G."/>
            <person name="Pagani I."/>
            <person name="Pati A."/>
            <person name="Goodwin L."/>
            <person name="Peters L."/>
            <person name="Pitluck S."/>
            <person name="Woyke T."/>
            <person name="Kerfeld C."/>
        </authorList>
    </citation>
    <scope>NUCLEOTIDE SEQUENCE [LARGE SCALE GENOMIC DNA]</scope>
    <source>
        <strain evidence="8 9">PCC 7203</strain>
    </source>
</reference>
<name>K9U259_CHRTP</name>
<evidence type="ECO:0000313" key="8">
    <source>
        <dbReference type="EMBL" id="AFY89187.1"/>
    </source>
</evidence>
<evidence type="ECO:0000256" key="5">
    <source>
        <dbReference type="ARBA" id="ARBA00023235"/>
    </source>
</evidence>
<dbReference type="InParanoid" id="K9U259"/>
<keyword evidence="5 6" id="KW-0413">Isomerase</keyword>
<accession>K9U259</accession>
<evidence type="ECO:0000313" key="9">
    <source>
        <dbReference type="Proteomes" id="UP000010384"/>
    </source>
</evidence>
<dbReference type="Pfam" id="PF00639">
    <property type="entry name" value="Rotamase"/>
    <property type="match status" value="1"/>
</dbReference>
<dbReference type="PATRIC" id="fig|251229.3.peg.4376"/>
<dbReference type="eggNOG" id="COG0760">
    <property type="taxonomic scope" value="Bacteria"/>
</dbReference>
<proteinExistence type="predicted"/>
<dbReference type="InterPro" id="IPR050245">
    <property type="entry name" value="PrsA_foldase"/>
</dbReference>
<evidence type="ECO:0000259" key="7">
    <source>
        <dbReference type="PROSITE" id="PS50198"/>
    </source>
</evidence>
<dbReference type="STRING" id="251229.Chro_3753"/>
<dbReference type="Gene3D" id="1.10.4030.10">
    <property type="entry name" value="Porin chaperone SurA, peptide-binding domain"/>
    <property type="match status" value="1"/>
</dbReference>
<dbReference type="InterPro" id="IPR046357">
    <property type="entry name" value="PPIase_dom_sf"/>
</dbReference>
<organism evidence="8 9">
    <name type="scientific">Chroococcidiopsis thermalis (strain PCC 7203)</name>
    <dbReference type="NCBI Taxonomy" id="251229"/>
    <lineage>
        <taxon>Bacteria</taxon>
        <taxon>Bacillati</taxon>
        <taxon>Cyanobacteriota</taxon>
        <taxon>Cyanophyceae</taxon>
        <taxon>Chroococcidiopsidales</taxon>
        <taxon>Chroococcidiopsidaceae</taxon>
        <taxon>Chroococcidiopsis</taxon>
    </lineage>
</organism>
<dbReference type="KEGG" id="cthe:Chro_3753"/>
<dbReference type="PANTHER" id="PTHR47245">
    <property type="entry name" value="PEPTIDYLPROLYL ISOMERASE"/>
    <property type="match status" value="1"/>
</dbReference>
<evidence type="ECO:0000256" key="1">
    <source>
        <dbReference type="ARBA" id="ARBA00000971"/>
    </source>
</evidence>
<gene>
    <name evidence="8" type="ORF">Chro_3753</name>
</gene>
<dbReference type="HOGENOM" id="CLU_082394_1_0_3"/>
<protein>
    <recommendedName>
        <fullName evidence="2">peptidylprolyl isomerase</fullName>
        <ecNumber evidence="2">5.2.1.8</ecNumber>
    </recommendedName>
</protein>
<dbReference type="OrthoDB" id="530022at2"/>
<evidence type="ECO:0000256" key="2">
    <source>
        <dbReference type="ARBA" id="ARBA00013194"/>
    </source>
</evidence>
<dbReference type="Proteomes" id="UP000010384">
    <property type="component" value="Chromosome"/>
</dbReference>
<keyword evidence="3" id="KW-0732">Signal</keyword>
<dbReference type="EC" id="5.2.1.8" evidence="2"/>
<comment type="catalytic activity">
    <reaction evidence="1">
        <text>[protein]-peptidylproline (omega=180) = [protein]-peptidylproline (omega=0)</text>
        <dbReference type="Rhea" id="RHEA:16237"/>
        <dbReference type="Rhea" id="RHEA-COMP:10747"/>
        <dbReference type="Rhea" id="RHEA-COMP:10748"/>
        <dbReference type="ChEBI" id="CHEBI:83833"/>
        <dbReference type="ChEBI" id="CHEBI:83834"/>
        <dbReference type="EC" id="5.2.1.8"/>
    </reaction>
</comment>
<dbReference type="InterPro" id="IPR000297">
    <property type="entry name" value="PPIase_PpiC"/>
</dbReference>
<sequence length="263" mass="30018">MSKVVTICREEIIQQIKLSCQVPSVVEGILTRKIIARAVEEQGIKVEPEELQQAADNLRMLSNLRSTDATWLWLQKHNLSLDEFEELVEVSVASSKLAQHLFADKVEPFFVEHQLEYNQVVMYEVVLDEEDLALELFYALQEGEINFHEVARQYIQDPELRRRGGYLGALPRTKLKPEISAAVFAVEPPQIIKPVLTSSGAHLILVEELIQPELDNTLRREIISNLFSEWLKQQVETFEVEIDLRANSVQALNSESRLLVASS</sequence>
<dbReference type="RefSeq" id="WP_015155731.1">
    <property type="nucleotide sequence ID" value="NC_019695.1"/>
</dbReference>
<dbReference type="SUPFAM" id="SSF109998">
    <property type="entry name" value="Triger factor/SurA peptide-binding domain-like"/>
    <property type="match status" value="1"/>
</dbReference>
<dbReference type="EMBL" id="CP003597">
    <property type="protein sequence ID" value="AFY89187.1"/>
    <property type="molecule type" value="Genomic_DNA"/>
</dbReference>
<keyword evidence="9" id="KW-1185">Reference proteome</keyword>